<reference evidence="2" key="1">
    <citation type="submission" date="2016-11" db="UniProtKB">
        <authorList>
            <consortium name="WormBaseParasite"/>
        </authorList>
    </citation>
    <scope>IDENTIFICATION</scope>
</reference>
<evidence type="ECO:0000313" key="2">
    <source>
        <dbReference type="WBParaSite" id="Hba_09927"/>
    </source>
</evidence>
<dbReference type="Proteomes" id="UP000095283">
    <property type="component" value="Unplaced"/>
</dbReference>
<organism evidence="1 2">
    <name type="scientific">Heterorhabditis bacteriophora</name>
    <name type="common">Entomopathogenic nematode worm</name>
    <dbReference type="NCBI Taxonomy" id="37862"/>
    <lineage>
        <taxon>Eukaryota</taxon>
        <taxon>Metazoa</taxon>
        <taxon>Ecdysozoa</taxon>
        <taxon>Nematoda</taxon>
        <taxon>Chromadorea</taxon>
        <taxon>Rhabditida</taxon>
        <taxon>Rhabditina</taxon>
        <taxon>Rhabditomorpha</taxon>
        <taxon>Strongyloidea</taxon>
        <taxon>Heterorhabditidae</taxon>
        <taxon>Heterorhabditis</taxon>
    </lineage>
</organism>
<sequence length="81" mass="9127">MTPIFQRPSRAIGKSFQPAINAPRQSLIGHVILPDVNRSRDGRTPRVAPIVVLKRVSRLARHSKPVDDNYIMGETALLWRS</sequence>
<keyword evidence="1" id="KW-1185">Reference proteome</keyword>
<dbReference type="AlphaFoldDB" id="A0A1I7WXR9"/>
<name>A0A1I7WXR9_HETBA</name>
<proteinExistence type="predicted"/>
<protein>
    <submittedName>
        <fullName evidence="2">Uncharacterized protein</fullName>
    </submittedName>
</protein>
<dbReference type="WBParaSite" id="Hba_09927">
    <property type="protein sequence ID" value="Hba_09927"/>
    <property type="gene ID" value="Hba_09927"/>
</dbReference>
<evidence type="ECO:0000313" key="1">
    <source>
        <dbReference type="Proteomes" id="UP000095283"/>
    </source>
</evidence>
<accession>A0A1I7WXR9</accession>